<dbReference type="InterPro" id="IPR009081">
    <property type="entry name" value="PP-bd_ACP"/>
</dbReference>
<reference evidence="2 3" key="1">
    <citation type="submission" date="2018-12" db="EMBL/GenBank/DDBJ databases">
        <title>Mesorhizobium carbonis sp. nov., isolated from coal mine water.</title>
        <authorList>
            <person name="Xin W."/>
            <person name="Xu Z."/>
            <person name="Xiang F."/>
            <person name="Zhang J."/>
            <person name="Xi L."/>
            <person name="Liu J."/>
        </authorList>
    </citation>
    <scope>NUCLEOTIDE SEQUENCE [LARGE SCALE GENOMIC DNA]</scope>
    <source>
        <strain evidence="2 3">B2.3</strain>
    </source>
</reference>
<dbReference type="GO" id="GO:0006631">
    <property type="term" value="P:fatty acid metabolic process"/>
    <property type="evidence" value="ECO:0007669"/>
    <property type="project" value="TreeGrafter"/>
</dbReference>
<dbReference type="OrthoDB" id="9803968at2"/>
<evidence type="ECO:0000259" key="1">
    <source>
        <dbReference type="PROSITE" id="PS50075"/>
    </source>
</evidence>
<dbReference type="Gene3D" id="1.10.1200.10">
    <property type="entry name" value="ACP-like"/>
    <property type="match status" value="1"/>
</dbReference>
<dbReference type="Gene3D" id="3.30.300.30">
    <property type="match status" value="1"/>
</dbReference>
<dbReference type="Proteomes" id="UP000278398">
    <property type="component" value="Unassembled WGS sequence"/>
</dbReference>
<dbReference type="InterPro" id="IPR000873">
    <property type="entry name" value="AMP-dep_synth/lig_dom"/>
</dbReference>
<proteinExistence type="predicted"/>
<dbReference type="SUPFAM" id="SSF47336">
    <property type="entry name" value="ACP-like"/>
    <property type="match status" value="1"/>
</dbReference>
<protein>
    <recommendedName>
        <fullName evidence="1">Carrier domain-containing protein</fullName>
    </recommendedName>
</protein>
<dbReference type="Pfam" id="PF00501">
    <property type="entry name" value="AMP-binding"/>
    <property type="match status" value="1"/>
</dbReference>
<dbReference type="InterPro" id="IPR045851">
    <property type="entry name" value="AMP-bd_C_sf"/>
</dbReference>
<dbReference type="SUPFAM" id="SSF56801">
    <property type="entry name" value="Acetyl-CoA synthetase-like"/>
    <property type="match status" value="1"/>
</dbReference>
<sequence length="910" mass="96455">MNPAVLAAPDIASVLKQAAAQYGDAVALLSPDHGETTYRELDRRIAMLAGRLRARGVDRGARLGIVMPNGPDMSVALLAACSACTAVPFNPAFTRDEHRANFTHSGVRLLLADTQACGPAVAAARELGLAVIPSGELLGGDGASTDSAVSPGPDDVAMVLTTSGTTGRGKLVPLTHRNLCAGAADVVRSMDLGAGDRVLSMWEQHHIGGIVDLLLAPLMSGGSVVVAGGFDAARFFDLLPRFRPTWFQGVPATLRELYHHAMNAETPPRGSSLRFLRSVAAALPPQWMADLEASFGVPVIQTFGMTEASPLITSTRLPPAVRKPNSTGSSCGTLVAILDAEGRALPAGQSGHVAIRGANVFAGYENDPQANAEAFRDGWFYTGDLGRLDADGDLFLTGRAKELINRGGEKISPYEIEEALLGHPGIEDAAAFPVVHPTLGEDLGVAVVIRPGAIVTHQDVRSFVGGQLAAFKIPRHFMAVESLPKSPVGKVLRKDVAALFAARQVSGPGPARPTNELEAALAALWADELDVPEVGIDDSFAAIGGDSLSSVRIFLAAEAMVGFKLPDEAVRHFDTVRSMAACLVELGCSVKPPFGQARDATDRDAVLDLVTGTMADRQAITPDFLRSATSEVAFEAARHTAETISTPAELKQLIEHRGGASTLAALLRHPILSLRIARRRASMRREFEATIAAAADPLAWVREEVGPNVDLFHAPHRGASARKTLVVGFSSRAMRLTAPTYHILCALDPAQCELLVLRDPSRRHYLFGIPGVGDTIEAAARWLETYASARGNARVVALGTSAGAIPAICAAIVNRWPRVLAAGADRPSHHPHLTEVLRLCAGLQAREGATTIVLAYSARKQRDAMGAAEIKTLIDSAILKGDERFKDHALLYLLQRKGELGTFLKENLLA</sequence>
<dbReference type="Gene3D" id="3.40.50.12780">
    <property type="entry name" value="N-terminal domain of ligase-like"/>
    <property type="match status" value="1"/>
</dbReference>
<dbReference type="Pfam" id="PF13193">
    <property type="entry name" value="AMP-binding_C"/>
    <property type="match status" value="1"/>
</dbReference>
<dbReference type="GO" id="GO:0031956">
    <property type="term" value="F:medium-chain fatty acid-CoA ligase activity"/>
    <property type="evidence" value="ECO:0007669"/>
    <property type="project" value="TreeGrafter"/>
</dbReference>
<evidence type="ECO:0000313" key="2">
    <source>
        <dbReference type="EMBL" id="RST87533.1"/>
    </source>
</evidence>
<dbReference type="InterPro" id="IPR025110">
    <property type="entry name" value="AMP-bd_C"/>
</dbReference>
<dbReference type="Pfam" id="PF00550">
    <property type="entry name" value="PP-binding"/>
    <property type="match status" value="1"/>
</dbReference>
<dbReference type="PANTHER" id="PTHR43201:SF10">
    <property type="entry name" value="CARRIER DOMAIN-CONTAINING PROTEIN"/>
    <property type="match status" value="1"/>
</dbReference>
<dbReference type="RefSeq" id="WP_126698315.1">
    <property type="nucleotide sequence ID" value="NZ_RWKW01000015.1"/>
</dbReference>
<dbReference type="PROSITE" id="PS50075">
    <property type="entry name" value="CARRIER"/>
    <property type="match status" value="1"/>
</dbReference>
<dbReference type="InterPro" id="IPR042099">
    <property type="entry name" value="ANL_N_sf"/>
</dbReference>
<evidence type="ECO:0000313" key="3">
    <source>
        <dbReference type="Proteomes" id="UP000278398"/>
    </source>
</evidence>
<dbReference type="PANTHER" id="PTHR43201">
    <property type="entry name" value="ACYL-COA SYNTHETASE"/>
    <property type="match status" value="1"/>
</dbReference>
<keyword evidence="3" id="KW-1185">Reference proteome</keyword>
<feature type="domain" description="Carrier" evidence="1">
    <location>
        <begin position="512"/>
        <end position="587"/>
    </location>
</feature>
<comment type="caution">
    <text evidence="2">The sequence shown here is derived from an EMBL/GenBank/DDBJ whole genome shotgun (WGS) entry which is preliminary data.</text>
</comment>
<accession>A0A429Z1G1</accession>
<dbReference type="EMBL" id="RWKW01000015">
    <property type="protein sequence ID" value="RST87533.1"/>
    <property type="molecule type" value="Genomic_DNA"/>
</dbReference>
<organism evidence="2 3">
    <name type="scientific">Aquibium carbonis</name>
    <dbReference type="NCBI Taxonomy" id="2495581"/>
    <lineage>
        <taxon>Bacteria</taxon>
        <taxon>Pseudomonadati</taxon>
        <taxon>Pseudomonadota</taxon>
        <taxon>Alphaproteobacteria</taxon>
        <taxon>Hyphomicrobiales</taxon>
        <taxon>Phyllobacteriaceae</taxon>
        <taxon>Aquibium</taxon>
    </lineage>
</organism>
<dbReference type="AlphaFoldDB" id="A0A429Z1G1"/>
<gene>
    <name evidence="2" type="ORF">EJC49_04730</name>
</gene>
<dbReference type="InterPro" id="IPR036736">
    <property type="entry name" value="ACP-like_sf"/>
</dbReference>
<name>A0A429Z1G1_9HYPH</name>